<feature type="domain" description="MYND-type" evidence="6">
    <location>
        <begin position="23"/>
        <end position="61"/>
    </location>
</feature>
<accession>A0AAF3J790</accession>
<evidence type="ECO:0000313" key="8">
    <source>
        <dbReference type="WBParaSite" id="MBELARI_LOCUS20586"/>
    </source>
</evidence>
<keyword evidence="1" id="KW-0479">Metal-binding</keyword>
<evidence type="ECO:0000256" key="2">
    <source>
        <dbReference type="ARBA" id="ARBA00022771"/>
    </source>
</evidence>
<dbReference type="Proteomes" id="UP000887575">
    <property type="component" value="Unassembled WGS sequence"/>
</dbReference>
<dbReference type="SUPFAM" id="SSF144232">
    <property type="entry name" value="HIT/MYND zinc finger-like"/>
    <property type="match status" value="1"/>
</dbReference>
<feature type="coiled-coil region" evidence="5">
    <location>
        <begin position="287"/>
        <end position="333"/>
    </location>
</feature>
<dbReference type="GO" id="GO:0008270">
    <property type="term" value="F:zinc ion binding"/>
    <property type="evidence" value="ECO:0007669"/>
    <property type="project" value="UniProtKB-KW"/>
</dbReference>
<name>A0AAF3J790_9BILA</name>
<keyword evidence="7" id="KW-1185">Reference proteome</keyword>
<proteinExistence type="predicted"/>
<dbReference type="PANTHER" id="PTHR12197">
    <property type="entry name" value="HISTONE-LYSINE N-METHYLTRANSFERASE SMYD"/>
    <property type="match status" value="1"/>
</dbReference>
<dbReference type="InterPro" id="IPR046341">
    <property type="entry name" value="SET_dom_sf"/>
</dbReference>
<dbReference type="InterPro" id="IPR050869">
    <property type="entry name" value="H3K4_H4K5_MeTrfase"/>
</dbReference>
<dbReference type="PANTHER" id="PTHR12197:SF251">
    <property type="entry name" value="EG:BACR7C10.4 PROTEIN"/>
    <property type="match status" value="1"/>
</dbReference>
<dbReference type="PROSITE" id="PS01360">
    <property type="entry name" value="ZF_MYND_1"/>
    <property type="match status" value="1"/>
</dbReference>
<dbReference type="GO" id="GO:0005634">
    <property type="term" value="C:nucleus"/>
    <property type="evidence" value="ECO:0007669"/>
    <property type="project" value="TreeGrafter"/>
</dbReference>
<dbReference type="SUPFAM" id="SSF82199">
    <property type="entry name" value="SET domain"/>
    <property type="match status" value="1"/>
</dbReference>
<evidence type="ECO:0000256" key="3">
    <source>
        <dbReference type="ARBA" id="ARBA00022833"/>
    </source>
</evidence>
<evidence type="ECO:0000256" key="5">
    <source>
        <dbReference type="SAM" id="Coils"/>
    </source>
</evidence>
<evidence type="ECO:0000313" key="7">
    <source>
        <dbReference type="Proteomes" id="UP000887575"/>
    </source>
</evidence>
<keyword evidence="2 4" id="KW-0863">Zinc-finger</keyword>
<evidence type="ECO:0000259" key="6">
    <source>
        <dbReference type="PROSITE" id="PS50865"/>
    </source>
</evidence>
<dbReference type="WBParaSite" id="MBELARI_LOCUS20586">
    <property type="protein sequence ID" value="MBELARI_LOCUS20586"/>
    <property type="gene ID" value="MBELARI_LOCUS20586"/>
</dbReference>
<dbReference type="Gene3D" id="6.10.140.2220">
    <property type="match status" value="1"/>
</dbReference>
<dbReference type="Pfam" id="PF01753">
    <property type="entry name" value="zf-MYND"/>
    <property type="match status" value="1"/>
</dbReference>
<organism evidence="7 8">
    <name type="scientific">Mesorhabditis belari</name>
    <dbReference type="NCBI Taxonomy" id="2138241"/>
    <lineage>
        <taxon>Eukaryota</taxon>
        <taxon>Metazoa</taxon>
        <taxon>Ecdysozoa</taxon>
        <taxon>Nematoda</taxon>
        <taxon>Chromadorea</taxon>
        <taxon>Rhabditida</taxon>
        <taxon>Rhabditina</taxon>
        <taxon>Rhabditomorpha</taxon>
        <taxon>Rhabditoidea</taxon>
        <taxon>Rhabditidae</taxon>
        <taxon>Mesorhabditinae</taxon>
        <taxon>Mesorhabditis</taxon>
    </lineage>
</organism>
<dbReference type="Gene3D" id="1.10.220.160">
    <property type="match status" value="1"/>
</dbReference>
<protein>
    <submittedName>
        <fullName evidence="8">MYND-type domain-containing protein</fullName>
    </submittedName>
</protein>
<dbReference type="InterPro" id="IPR002893">
    <property type="entry name" value="Znf_MYND"/>
</dbReference>
<keyword evidence="3" id="KW-0862">Zinc</keyword>
<evidence type="ECO:0000256" key="4">
    <source>
        <dbReference type="PROSITE-ProRule" id="PRU00134"/>
    </source>
</evidence>
<sequence length="442" mass="50517">MTTVAQEYPYVATVSNELLQEVCSGCFLRRSDVKRCARCKVLYYCSQQCQKDDWADHKEECALLANVSPKIPTAMARLMTRILLKRRREEQGTATPYTAFNTRTFEELMDHKANIQKDATRCEFFVCLSQVLYEYVGPDLLRPAENLLSVFGKIVVNCFSIFDDELTTIGTGLYIGLSGQDHSCCPDAFVLFNGKKALLRVPHSNAKYSRELRVCYTELMQLNTRRGLELKQHYYFNCSCRLCQDLQRDSLARSLRCTRCRDGVCLVDEEMRELVCRDCGQPQKITIHEALSMNQELEWELQRCEKDKTLQLNRQLQETIEKYEKFIKVLSNVNMFLAIYGQRILSGAFQMKKTDLLEKYAFVSVRAFKEFLPVGHPELSIRLLMAAEAAASSPHLTVDVVVAVDEAYSSLLISHGPQHPLSSQAAAMQANIRTRLQNQNAC</sequence>
<keyword evidence="5" id="KW-0175">Coiled coil</keyword>
<dbReference type="AlphaFoldDB" id="A0AAF3J790"/>
<reference evidence="8" key="1">
    <citation type="submission" date="2024-02" db="UniProtKB">
        <authorList>
            <consortium name="WormBaseParasite"/>
        </authorList>
    </citation>
    <scope>IDENTIFICATION</scope>
</reference>
<evidence type="ECO:0000256" key="1">
    <source>
        <dbReference type="ARBA" id="ARBA00022723"/>
    </source>
</evidence>
<dbReference type="PROSITE" id="PS50865">
    <property type="entry name" value="ZF_MYND_2"/>
    <property type="match status" value="1"/>
</dbReference>
<dbReference type="Gene3D" id="2.170.270.10">
    <property type="entry name" value="SET domain"/>
    <property type="match status" value="1"/>
</dbReference>